<dbReference type="GO" id="GO:0047617">
    <property type="term" value="F:fatty acyl-CoA hydrolase activity"/>
    <property type="evidence" value="ECO:0007669"/>
    <property type="project" value="InterPro"/>
</dbReference>
<dbReference type="AlphaFoldDB" id="A0A9P9DUZ5"/>
<evidence type="ECO:0000313" key="4">
    <source>
        <dbReference type="EMBL" id="KAH7126639.1"/>
    </source>
</evidence>
<name>A0A9P9DUZ5_9PLEO</name>
<keyword evidence="5" id="KW-1185">Reference proteome</keyword>
<dbReference type="EMBL" id="JAGMWT010000006">
    <property type="protein sequence ID" value="KAH7126639.1"/>
    <property type="molecule type" value="Genomic_DNA"/>
</dbReference>
<dbReference type="SUPFAM" id="SSF54637">
    <property type="entry name" value="Thioesterase/thiol ester dehydrase-isomerase"/>
    <property type="match status" value="1"/>
</dbReference>
<accession>A0A9P9DUZ5</accession>
<proteinExistence type="inferred from homology"/>
<dbReference type="InterPro" id="IPR039298">
    <property type="entry name" value="ACOT13"/>
</dbReference>
<evidence type="ECO:0000256" key="2">
    <source>
        <dbReference type="ARBA" id="ARBA00022801"/>
    </source>
</evidence>
<comment type="similarity">
    <text evidence="1">Belongs to the thioesterase PaaI family.</text>
</comment>
<protein>
    <submittedName>
        <fullName evidence="4">HotDog domain-containing protein</fullName>
    </submittedName>
</protein>
<organism evidence="4 5">
    <name type="scientific">Dendryphion nanum</name>
    <dbReference type="NCBI Taxonomy" id="256645"/>
    <lineage>
        <taxon>Eukaryota</taxon>
        <taxon>Fungi</taxon>
        <taxon>Dikarya</taxon>
        <taxon>Ascomycota</taxon>
        <taxon>Pezizomycotina</taxon>
        <taxon>Dothideomycetes</taxon>
        <taxon>Pleosporomycetidae</taxon>
        <taxon>Pleosporales</taxon>
        <taxon>Torulaceae</taxon>
        <taxon>Dendryphion</taxon>
    </lineage>
</organism>
<evidence type="ECO:0000259" key="3">
    <source>
        <dbReference type="Pfam" id="PF03061"/>
    </source>
</evidence>
<dbReference type="Proteomes" id="UP000700596">
    <property type="component" value="Unassembled WGS sequence"/>
</dbReference>
<gene>
    <name evidence="4" type="ORF">B0J11DRAFT_281783</name>
</gene>
<dbReference type="NCBIfam" id="TIGR00369">
    <property type="entry name" value="unchar_dom_1"/>
    <property type="match status" value="1"/>
</dbReference>
<dbReference type="OrthoDB" id="2831072at2759"/>
<feature type="domain" description="Thioesterase" evidence="3">
    <location>
        <begin position="84"/>
        <end position="162"/>
    </location>
</feature>
<dbReference type="InterPro" id="IPR006683">
    <property type="entry name" value="Thioestr_dom"/>
</dbReference>
<evidence type="ECO:0000256" key="1">
    <source>
        <dbReference type="ARBA" id="ARBA00008324"/>
    </source>
</evidence>
<reference evidence="4" key="1">
    <citation type="journal article" date="2021" name="Nat. Commun.">
        <title>Genetic determinants of endophytism in the Arabidopsis root mycobiome.</title>
        <authorList>
            <person name="Mesny F."/>
            <person name="Miyauchi S."/>
            <person name="Thiergart T."/>
            <person name="Pickel B."/>
            <person name="Atanasova L."/>
            <person name="Karlsson M."/>
            <person name="Huettel B."/>
            <person name="Barry K.W."/>
            <person name="Haridas S."/>
            <person name="Chen C."/>
            <person name="Bauer D."/>
            <person name="Andreopoulos W."/>
            <person name="Pangilinan J."/>
            <person name="LaButti K."/>
            <person name="Riley R."/>
            <person name="Lipzen A."/>
            <person name="Clum A."/>
            <person name="Drula E."/>
            <person name="Henrissat B."/>
            <person name="Kohler A."/>
            <person name="Grigoriev I.V."/>
            <person name="Martin F.M."/>
            <person name="Hacquard S."/>
        </authorList>
    </citation>
    <scope>NUCLEOTIDE SEQUENCE</scope>
    <source>
        <strain evidence="4">MPI-CAGE-CH-0243</strain>
    </source>
</reference>
<dbReference type="PANTHER" id="PTHR21660:SF9">
    <property type="entry name" value="THIOESTERASE DOMAIN-CONTAINING PROTEIN"/>
    <property type="match status" value="1"/>
</dbReference>
<dbReference type="Pfam" id="PF03061">
    <property type="entry name" value="4HBT"/>
    <property type="match status" value="1"/>
</dbReference>
<evidence type="ECO:0000313" key="5">
    <source>
        <dbReference type="Proteomes" id="UP000700596"/>
    </source>
</evidence>
<keyword evidence="2" id="KW-0378">Hydrolase</keyword>
<comment type="caution">
    <text evidence="4">The sequence shown here is derived from an EMBL/GenBank/DDBJ whole genome shotgun (WGS) entry which is preliminary data.</text>
</comment>
<dbReference type="PANTHER" id="PTHR21660">
    <property type="entry name" value="THIOESTERASE SUPERFAMILY MEMBER-RELATED"/>
    <property type="match status" value="1"/>
</dbReference>
<sequence length="177" mass="19477">MAVNRRPPWVEYSELDLSKATPFDRVNKWYELACAFSTDTHETPLLKIMSLESVVSSPTPDSPHHSVTVFTLTVPRSLCNMGYNLHGGAVALIFDMCTSMSINALSHPGFWDSGHVSRTLNCTYLRPVPEGGKIWIESEVVHLGKKMGLTRGVIKDENGKVCYVCEHGKAITGGGKL</sequence>
<dbReference type="CDD" id="cd03443">
    <property type="entry name" value="PaaI_thioesterase"/>
    <property type="match status" value="1"/>
</dbReference>
<dbReference type="InterPro" id="IPR029069">
    <property type="entry name" value="HotDog_dom_sf"/>
</dbReference>
<dbReference type="InterPro" id="IPR003736">
    <property type="entry name" value="PAAI_dom"/>
</dbReference>
<dbReference type="Gene3D" id="3.10.129.10">
    <property type="entry name" value="Hotdog Thioesterase"/>
    <property type="match status" value="1"/>
</dbReference>